<evidence type="ECO:0000259" key="3">
    <source>
        <dbReference type="PROSITE" id="PS50213"/>
    </source>
</evidence>
<dbReference type="PANTHER" id="PTHR10900:SF125">
    <property type="entry name" value="FAS1 DOMAIN-CONTAINING PROTEIN YLR001C"/>
    <property type="match status" value="1"/>
</dbReference>
<evidence type="ECO:0000313" key="4">
    <source>
        <dbReference type="EMBL" id="PMD33279.1"/>
    </source>
</evidence>
<gene>
    <name evidence="4" type="ORF">L207DRAFT_589646</name>
</gene>
<proteinExistence type="predicted"/>
<dbReference type="InterPro" id="IPR036378">
    <property type="entry name" value="FAS1_dom_sf"/>
</dbReference>
<keyword evidence="5" id="KW-1185">Reference proteome</keyword>
<dbReference type="AlphaFoldDB" id="A0A2J6R484"/>
<dbReference type="Proteomes" id="UP000235786">
    <property type="component" value="Unassembled WGS sequence"/>
</dbReference>
<organism evidence="4 5">
    <name type="scientific">Hyaloscypha variabilis (strain UAMH 11265 / GT02V1 / F)</name>
    <name type="common">Meliniomyces variabilis</name>
    <dbReference type="NCBI Taxonomy" id="1149755"/>
    <lineage>
        <taxon>Eukaryota</taxon>
        <taxon>Fungi</taxon>
        <taxon>Dikarya</taxon>
        <taxon>Ascomycota</taxon>
        <taxon>Pezizomycotina</taxon>
        <taxon>Leotiomycetes</taxon>
        <taxon>Helotiales</taxon>
        <taxon>Hyaloscyphaceae</taxon>
        <taxon>Hyaloscypha</taxon>
        <taxon>Hyaloscypha variabilis</taxon>
    </lineage>
</organism>
<dbReference type="SUPFAM" id="SSF82153">
    <property type="entry name" value="FAS1 domain"/>
    <property type="match status" value="2"/>
</dbReference>
<feature type="compositionally biased region" description="Basic residues" evidence="1">
    <location>
        <begin position="118"/>
        <end position="140"/>
    </location>
</feature>
<feature type="domain" description="FAS1" evidence="3">
    <location>
        <begin position="285"/>
        <end position="450"/>
    </location>
</feature>
<protein>
    <submittedName>
        <fullName evidence="4">FAS1 domain-containing protein</fullName>
    </submittedName>
</protein>
<dbReference type="SMART" id="SM00554">
    <property type="entry name" value="FAS1"/>
    <property type="match status" value="2"/>
</dbReference>
<dbReference type="OrthoDB" id="7700931at2759"/>
<keyword evidence="2" id="KW-0732">Signal</keyword>
<accession>A0A2J6R484</accession>
<feature type="domain" description="FAS1" evidence="3">
    <location>
        <begin position="142"/>
        <end position="281"/>
    </location>
</feature>
<evidence type="ECO:0000256" key="1">
    <source>
        <dbReference type="SAM" id="MobiDB-lite"/>
    </source>
</evidence>
<dbReference type="InterPro" id="IPR050904">
    <property type="entry name" value="Adhesion/Biosynth-related"/>
</dbReference>
<name>A0A2J6R484_HYAVF</name>
<dbReference type="STRING" id="1149755.A0A2J6R484"/>
<sequence>MKFVQTLLPLAAITSAFVLPDEQMTNQIVLESQKEPSLFEKLQDNVEGLWDGVEESFKNAVAFSENALDNAFNAATDAAQQAKGTFECYMSMTKVDIAGFLDSAVEIPEDLDDLEKPKHPHKPHKPPHHRKPHHGHGHHKSNKTIYELISSSKYTTKLAELINEYPDLVETLNGTAANYTLFAPTDKAFEKIPKGHKKPSKELIKKVLAYHVSPDFYPAGRILVTHTIPTALGEDKLGGEPQRLRLGLSPFKGLNVNFYSKIIAVNIFGSNGVIHGVDSIILPPPEALTILSLLPTEFSTLQLGLEKTGLFKAIKASPHEGGTLFAPSNLAFKKLGPRINGFLFSKYGEKYLKALLKYHVVANQTLYSDAFYKAKSAATRCHERDEFEEEDIPKGYFHVDLPTLLDEKSLSIDVARYGGYINIKINGFSSVAVQDGIARDGVVHVVSSVLIPPKTPGVFDVEVDGEMDLDEFKQRLIPFLEDEL</sequence>
<evidence type="ECO:0000313" key="5">
    <source>
        <dbReference type="Proteomes" id="UP000235786"/>
    </source>
</evidence>
<dbReference type="EMBL" id="KZ613956">
    <property type="protein sequence ID" value="PMD33279.1"/>
    <property type="molecule type" value="Genomic_DNA"/>
</dbReference>
<dbReference type="PANTHER" id="PTHR10900">
    <property type="entry name" value="PERIOSTIN-RELATED"/>
    <property type="match status" value="1"/>
</dbReference>
<dbReference type="Pfam" id="PF02469">
    <property type="entry name" value="Fasciclin"/>
    <property type="match status" value="2"/>
</dbReference>
<dbReference type="InterPro" id="IPR000782">
    <property type="entry name" value="FAS1_domain"/>
</dbReference>
<feature type="signal peptide" evidence="2">
    <location>
        <begin position="1"/>
        <end position="16"/>
    </location>
</feature>
<dbReference type="FunFam" id="2.30.180.10:FF:000042">
    <property type="entry name" value="Fasciclin domain family"/>
    <property type="match status" value="1"/>
</dbReference>
<feature type="region of interest" description="Disordered" evidence="1">
    <location>
        <begin position="113"/>
        <end position="140"/>
    </location>
</feature>
<reference evidence="4 5" key="1">
    <citation type="submission" date="2016-04" db="EMBL/GenBank/DDBJ databases">
        <title>A degradative enzymes factory behind the ericoid mycorrhizal symbiosis.</title>
        <authorList>
            <consortium name="DOE Joint Genome Institute"/>
            <person name="Martino E."/>
            <person name="Morin E."/>
            <person name="Grelet G."/>
            <person name="Kuo A."/>
            <person name="Kohler A."/>
            <person name="Daghino S."/>
            <person name="Barry K."/>
            <person name="Choi C."/>
            <person name="Cichocki N."/>
            <person name="Clum A."/>
            <person name="Copeland A."/>
            <person name="Hainaut M."/>
            <person name="Haridas S."/>
            <person name="Labutti K."/>
            <person name="Lindquist E."/>
            <person name="Lipzen A."/>
            <person name="Khouja H.-R."/>
            <person name="Murat C."/>
            <person name="Ohm R."/>
            <person name="Olson A."/>
            <person name="Spatafora J."/>
            <person name="Veneault-Fourrey C."/>
            <person name="Henrissat B."/>
            <person name="Grigoriev I."/>
            <person name="Martin F."/>
            <person name="Perotto S."/>
        </authorList>
    </citation>
    <scope>NUCLEOTIDE SEQUENCE [LARGE SCALE GENOMIC DNA]</scope>
    <source>
        <strain evidence="4 5">F</strain>
    </source>
</reference>
<feature type="chain" id="PRO_5014443360" evidence="2">
    <location>
        <begin position="17"/>
        <end position="484"/>
    </location>
</feature>
<evidence type="ECO:0000256" key="2">
    <source>
        <dbReference type="SAM" id="SignalP"/>
    </source>
</evidence>
<dbReference type="PROSITE" id="PS50213">
    <property type="entry name" value="FAS1"/>
    <property type="match status" value="2"/>
</dbReference>
<dbReference type="Gene3D" id="2.30.180.10">
    <property type="entry name" value="FAS1 domain"/>
    <property type="match status" value="2"/>
</dbReference>